<name>A0AAD2Q447_9AGAR</name>
<evidence type="ECO:0000313" key="1">
    <source>
        <dbReference type="EMBL" id="CAK5274088.1"/>
    </source>
</evidence>
<gene>
    <name evidence="1" type="ORF">MYCIT1_LOCUS21032</name>
</gene>
<dbReference type="EMBL" id="CAVNYO010000399">
    <property type="protein sequence ID" value="CAK5274088.1"/>
    <property type="molecule type" value="Genomic_DNA"/>
</dbReference>
<reference evidence="1" key="1">
    <citation type="submission" date="2023-11" db="EMBL/GenBank/DDBJ databases">
        <authorList>
            <person name="De Vega J J."/>
            <person name="De Vega J J."/>
        </authorList>
    </citation>
    <scope>NUCLEOTIDE SEQUENCE</scope>
</reference>
<sequence>MRLSWAIEAGKNWAFEPLYFPGNFGIEVESSIIFRESTEPFLPQKAVQ</sequence>
<evidence type="ECO:0000313" key="2">
    <source>
        <dbReference type="Proteomes" id="UP001295794"/>
    </source>
</evidence>
<accession>A0AAD2Q447</accession>
<proteinExistence type="predicted"/>
<dbReference type="Proteomes" id="UP001295794">
    <property type="component" value="Unassembled WGS sequence"/>
</dbReference>
<keyword evidence="2" id="KW-1185">Reference proteome</keyword>
<comment type="caution">
    <text evidence="1">The sequence shown here is derived from an EMBL/GenBank/DDBJ whole genome shotgun (WGS) entry which is preliminary data.</text>
</comment>
<dbReference type="AlphaFoldDB" id="A0AAD2Q447"/>
<organism evidence="1 2">
    <name type="scientific">Mycena citricolor</name>
    <dbReference type="NCBI Taxonomy" id="2018698"/>
    <lineage>
        <taxon>Eukaryota</taxon>
        <taxon>Fungi</taxon>
        <taxon>Dikarya</taxon>
        <taxon>Basidiomycota</taxon>
        <taxon>Agaricomycotina</taxon>
        <taxon>Agaricomycetes</taxon>
        <taxon>Agaricomycetidae</taxon>
        <taxon>Agaricales</taxon>
        <taxon>Marasmiineae</taxon>
        <taxon>Mycenaceae</taxon>
        <taxon>Mycena</taxon>
    </lineage>
</organism>
<protein>
    <submittedName>
        <fullName evidence="1">Uncharacterized protein</fullName>
    </submittedName>
</protein>